<gene>
    <name evidence="2" type="ORF">SAMN05421828_1235</name>
</gene>
<dbReference type="InterPro" id="IPR050266">
    <property type="entry name" value="AB_hydrolase_sf"/>
</dbReference>
<evidence type="ECO:0000259" key="1">
    <source>
        <dbReference type="Pfam" id="PF00561"/>
    </source>
</evidence>
<dbReference type="PRINTS" id="PR00111">
    <property type="entry name" value="ABHYDROLASE"/>
</dbReference>
<dbReference type="InterPro" id="IPR000073">
    <property type="entry name" value="AB_hydrolase_1"/>
</dbReference>
<proteinExistence type="predicted"/>
<dbReference type="AlphaFoldDB" id="A0A8G2FF54"/>
<dbReference type="Proteomes" id="UP000186308">
    <property type="component" value="Unassembled WGS sequence"/>
</dbReference>
<dbReference type="SUPFAM" id="SSF53474">
    <property type="entry name" value="alpha/beta-Hydrolases"/>
    <property type="match status" value="1"/>
</dbReference>
<dbReference type="PANTHER" id="PTHR43798">
    <property type="entry name" value="MONOACYLGLYCEROL LIPASE"/>
    <property type="match status" value="1"/>
</dbReference>
<name>A0A8G2FF54_ACIRU</name>
<dbReference type="InterPro" id="IPR029058">
    <property type="entry name" value="AB_hydrolase_fold"/>
</dbReference>
<dbReference type="EMBL" id="FTNE01000023">
    <property type="protein sequence ID" value="SIR28738.1"/>
    <property type="molecule type" value="Genomic_DNA"/>
</dbReference>
<comment type="caution">
    <text evidence="2">The sequence shown here is derived from an EMBL/GenBank/DDBJ whole genome shotgun (WGS) entry which is preliminary data.</text>
</comment>
<dbReference type="RefSeq" id="WP_076454662.1">
    <property type="nucleotide sequence ID" value="NZ_FTNE01000023.1"/>
</dbReference>
<evidence type="ECO:0000313" key="2">
    <source>
        <dbReference type="EMBL" id="SIR28738.1"/>
    </source>
</evidence>
<accession>A0A8G2FF54</accession>
<dbReference type="Pfam" id="PF00561">
    <property type="entry name" value="Abhydrolase_1"/>
    <property type="match status" value="1"/>
</dbReference>
<reference evidence="2 3" key="1">
    <citation type="submission" date="2017-01" db="EMBL/GenBank/DDBJ databases">
        <authorList>
            <person name="Varghese N."/>
            <person name="Submissions S."/>
        </authorList>
    </citation>
    <scope>NUCLEOTIDE SEQUENCE [LARGE SCALE GENOMIC DNA]</scope>
    <source>
        <strain evidence="2 3">ATCC 35905</strain>
    </source>
</reference>
<feature type="domain" description="AB hydrolase-1" evidence="1">
    <location>
        <begin position="22"/>
        <end position="249"/>
    </location>
</feature>
<sequence length="266" mass="29508">MQHIAVNGCKLWVEDTGDIAKPAILFSHSLFFDHTMFHHQRDELAGDYRIVAYDHRGQGRSSPAERAEQSMDHLTEDAAGLISALNLAPCHVIGNSMGGFIALRLAARYPDLIASVVPINSSGEEEHKKKDFAPLVESMAANGTEPLIDTLMYIMFGDTFLADPDRVKEKNHWRQKMLNLPKSIADSAHQVVFRQSILHELKDCRVPVFAIAGDEDHAYGAKEAKNIATASGGKYHVVDKTGHSASIEKYKVINELIINHIKNTNK</sequence>
<keyword evidence="3" id="KW-1185">Reference proteome</keyword>
<organism evidence="2 3">
    <name type="scientific">Acidiphilium rubrum</name>
    <dbReference type="NCBI Taxonomy" id="526"/>
    <lineage>
        <taxon>Bacteria</taxon>
        <taxon>Pseudomonadati</taxon>
        <taxon>Pseudomonadota</taxon>
        <taxon>Alphaproteobacteria</taxon>
        <taxon>Acetobacterales</taxon>
        <taxon>Acidocellaceae</taxon>
        <taxon>Acidiphilium</taxon>
    </lineage>
</organism>
<dbReference type="OrthoDB" id="9804723at2"/>
<dbReference type="Gene3D" id="3.40.50.1820">
    <property type="entry name" value="alpha/beta hydrolase"/>
    <property type="match status" value="1"/>
</dbReference>
<protein>
    <submittedName>
        <fullName evidence="2">3-oxoadipate enol-lactonase</fullName>
    </submittedName>
</protein>
<evidence type="ECO:0000313" key="3">
    <source>
        <dbReference type="Proteomes" id="UP000186308"/>
    </source>
</evidence>